<accession>A0ABR0BW84</accession>
<dbReference type="EMBL" id="JAWRVI010000025">
    <property type="protein sequence ID" value="KAK4088363.1"/>
    <property type="molecule type" value="Genomic_DNA"/>
</dbReference>
<reference evidence="1 2" key="1">
    <citation type="journal article" date="2024" name="Microbiol. Resour. Announc.">
        <title>Genome annotations for the ascomycete fungi Trichoderma harzianum, Trichoderma aggressivum, and Purpureocillium lilacinum.</title>
        <authorList>
            <person name="Beijen E.P.W."/>
            <person name="Ohm R.A."/>
        </authorList>
    </citation>
    <scope>NUCLEOTIDE SEQUENCE [LARGE SCALE GENOMIC DNA]</scope>
    <source>
        <strain evidence="1 2">CBS 150709</strain>
    </source>
</reference>
<comment type="caution">
    <text evidence="1">The sequence shown here is derived from an EMBL/GenBank/DDBJ whole genome shotgun (WGS) entry which is preliminary data.</text>
</comment>
<gene>
    <name evidence="1" type="ORF">Purlil1_7242</name>
</gene>
<proteinExistence type="predicted"/>
<name>A0ABR0BW84_PURLI</name>
<sequence length="352" mass="38152">MVFEGESCIVHTYKACVDRRKGRLVTYLSILRFKYSNGRRKTGKSQGSFQTCLATSSTARWVSHLRTPPAPCGTHRSCAAIHTYSARSLPVTHSSFFQLLVTPAQFFGLQSSTINTNTKLHENMTTIQAESLVPAAMLQQLAPAASGSWVVLQQAADRVTLAFVTNDGQNSYTYDIYTCSTEDEVVNVCGDAVYNYNPNFSGMYQPTAAPPGQPQPMQMVIRPRIVNLQRPGYDVQSSAGVNGQGQVEMTQQQIAAILGPGQPQNVHANALGNAQAFGLNGTAAPNTANNVYLPSNFLGIDNIAEDQTAWGPITADLSMLGPNPGHFAATGDYTFMATELEPQLDWTLFTNN</sequence>
<evidence type="ECO:0000313" key="1">
    <source>
        <dbReference type="EMBL" id="KAK4088363.1"/>
    </source>
</evidence>
<organism evidence="1 2">
    <name type="scientific">Purpureocillium lilacinum</name>
    <name type="common">Paecilomyces lilacinus</name>
    <dbReference type="NCBI Taxonomy" id="33203"/>
    <lineage>
        <taxon>Eukaryota</taxon>
        <taxon>Fungi</taxon>
        <taxon>Dikarya</taxon>
        <taxon>Ascomycota</taxon>
        <taxon>Pezizomycotina</taxon>
        <taxon>Sordariomycetes</taxon>
        <taxon>Hypocreomycetidae</taxon>
        <taxon>Hypocreales</taxon>
        <taxon>Ophiocordycipitaceae</taxon>
        <taxon>Purpureocillium</taxon>
    </lineage>
</organism>
<evidence type="ECO:0000313" key="2">
    <source>
        <dbReference type="Proteomes" id="UP001287286"/>
    </source>
</evidence>
<protein>
    <submittedName>
        <fullName evidence="1">Uncharacterized protein</fullName>
    </submittedName>
</protein>
<keyword evidence="2" id="KW-1185">Reference proteome</keyword>
<dbReference type="Proteomes" id="UP001287286">
    <property type="component" value="Unassembled WGS sequence"/>
</dbReference>